<gene>
    <name evidence="2" type="ORF">F0562_034016</name>
</gene>
<evidence type="ECO:0000256" key="1">
    <source>
        <dbReference type="SAM" id="MobiDB-lite"/>
    </source>
</evidence>
<dbReference type="Proteomes" id="UP000325577">
    <property type="component" value="Linkage Group LG20"/>
</dbReference>
<accession>A0A5J5ADT9</accession>
<dbReference type="AlphaFoldDB" id="A0A5J5ADT9"/>
<evidence type="ECO:0000313" key="2">
    <source>
        <dbReference type="EMBL" id="KAA8529185.1"/>
    </source>
</evidence>
<keyword evidence="3" id="KW-1185">Reference proteome</keyword>
<sequence>MSSDVVDKTKPLGKDIVFDDSDDETGNEYSGVPLLRTHDMVLDRLEASGGELYHASHNQFPLKSQAGLKVESGPGNSKAHLAEGSKMQMAAAFKHRQHRIWALRSL</sequence>
<dbReference type="EMBL" id="CM018044">
    <property type="protein sequence ID" value="KAA8529185.1"/>
    <property type="molecule type" value="Genomic_DNA"/>
</dbReference>
<reference evidence="2 3" key="1">
    <citation type="submission" date="2019-09" db="EMBL/GenBank/DDBJ databases">
        <title>A chromosome-level genome assembly of the Chinese tupelo Nyssa sinensis.</title>
        <authorList>
            <person name="Yang X."/>
            <person name="Kang M."/>
            <person name="Yang Y."/>
            <person name="Xiong H."/>
            <person name="Wang M."/>
            <person name="Zhang Z."/>
            <person name="Wang Z."/>
            <person name="Wu H."/>
            <person name="Ma T."/>
            <person name="Liu J."/>
            <person name="Xi Z."/>
        </authorList>
    </citation>
    <scope>NUCLEOTIDE SEQUENCE [LARGE SCALE GENOMIC DNA]</scope>
    <source>
        <strain evidence="2">J267</strain>
        <tissue evidence="2">Leaf</tissue>
    </source>
</reference>
<feature type="region of interest" description="Disordered" evidence="1">
    <location>
        <begin position="1"/>
        <end position="24"/>
    </location>
</feature>
<protein>
    <submittedName>
        <fullName evidence="2">Uncharacterized protein</fullName>
    </submittedName>
</protein>
<evidence type="ECO:0000313" key="3">
    <source>
        <dbReference type="Proteomes" id="UP000325577"/>
    </source>
</evidence>
<organism evidence="2 3">
    <name type="scientific">Nyssa sinensis</name>
    <dbReference type="NCBI Taxonomy" id="561372"/>
    <lineage>
        <taxon>Eukaryota</taxon>
        <taxon>Viridiplantae</taxon>
        <taxon>Streptophyta</taxon>
        <taxon>Embryophyta</taxon>
        <taxon>Tracheophyta</taxon>
        <taxon>Spermatophyta</taxon>
        <taxon>Magnoliopsida</taxon>
        <taxon>eudicotyledons</taxon>
        <taxon>Gunneridae</taxon>
        <taxon>Pentapetalae</taxon>
        <taxon>asterids</taxon>
        <taxon>Cornales</taxon>
        <taxon>Nyssaceae</taxon>
        <taxon>Nyssa</taxon>
    </lineage>
</organism>
<feature type="compositionally biased region" description="Basic and acidic residues" evidence="1">
    <location>
        <begin position="1"/>
        <end position="17"/>
    </location>
</feature>
<proteinExistence type="predicted"/>
<name>A0A5J5ADT9_9ASTE</name>